<evidence type="ECO:0000256" key="2">
    <source>
        <dbReference type="ARBA" id="ARBA00022747"/>
    </source>
</evidence>
<dbReference type="InterPro" id="IPR051212">
    <property type="entry name" value="Type-I_RE_S_subunit"/>
</dbReference>
<accession>A0A1V3LDE8</accession>
<reference evidence="5 6" key="1">
    <citation type="submission" date="2016-10" db="EMBL/GenBank/DDBJ databases">
        <title>Rodentibacter gen. nov. and new species.</title>
        <authorList>
            <person name="Christensen H."/>
        </authorList>
    </citation>
    <scope>NUCLEOTIDE SEQUENCE [LARGE SCALE GENOMIC DNA]</scope>
    <source>
        <strain evidence="5 6">Ppn157</strain>
    </source>
</reference>
<keyword evidence="3" id="KW-0238">DNA-binding</keyword>
<dbReference type="SUPFAM" id="SSF116734">
    <property type="entry name" value="DNA methylase specificity domain"/>
    <property type="match status" value="1"/>
</dbReference>
<dbReference type="Pfam" id="PF01420">
    <property type="entry name" value="Methylase_S"/>
    <property type="match status" value="1"/>
</dbReference>
<dbReference type="PANTHER" id="PTHR43140">
    <property type="entry name" value="TYPE-1 RESTRICTION ENZYME ECOKI SPECIFICITY PROTEIN"/>
    <property type="match status" value="1"/>
</dbReference>
<dbReference type="InterPro" id="IPR000055">
    <property type="entry name" value="Restrct_endonuc_typeI_TRD"/>
</dbReference>
<dbReference type="AlphaFoldDB" id="A0A1V3LDE8"/>
<comment type="caution">
    <text evidence="5">The sequence shown here is derived from an EMBL/GenBank/DDBJ whole genome shotgun (WGS) entry which is preliminary data.</text>
</comment>
<comment type="similarity">
    <text evidence="1">Belongs to the type-I restriction system S methylase family.</text>
</comment>
<dbReference type="Proteomes" id="UP000189549">
    <property type="component" value="Unassembled WGS sequence"/>
</dbReference>
<evidence type="ECO:0000259" key="4">
    <source>
        <dbReference type="Pfam" id="PF01420"/>
    </source>
</evidence>
<dbReference type="GO" id="GO:0009307">
    <property type="term" value="P:DNA restriction-modification system"/>
    <property type="evidence" value="ECO:0007669"/>
    <property type="project" value="UniProtKB-KW"/>
</dbReference>
<dbReference type="Gene3D" id="3.90.220.20">
    <property type="entry name" value="DNA methylase specificity domains"/>
    <property type="match status" value="1"/>
</dbReference>
<evidence type="ECO:0000313" key="6">
    <source>
        <dbReference type="Proteomes" id="UP000189549"/>
    </source>
</evidence>
<keyword evidence="2" id="KW-0680">Restriction system</keyword>
<dbReference type="InterPro" id="IPR044946">
    <property type="entry name" value="Restrct_endonuc_typeI_TRD_sf"/>
</dbReference>
<evidence type="ECO:0000256" key="3">
    <source>
        <dbReference type="ARBA" id="ARBA00023125"/>
    </source>
</evidence>
<sequence length="327" mass="37625">MKAQQLKNAILQLAIQGKLVPQDPNDEPASVLLEKIQAEKAKLIAEGKIKKSRKTSDKLPSTQEHDFPFDIPENWVWVRLEDISSYIQRGKSPEYSLIKEFPVISQKCVQWSGLDISKAKFINKDSLKKYSNERFLQDNDLLWNSTGLGTLGRIAIYQSHLNLYSLAVVDSHVTIIRLIKILSRFVYFYLSSPAVQFYIEGQSDGSTKQKELSLKTISNYLIPLPPLNEQKRIVAKLEELLPFIDEYDKKEQKLTALNQQFPEQLKKSILQSAIQGKLVEQDSNDEPAGELIKRIQAEKERLILEKKIKKPKVKSEIILRDNLIYKF</sequence>
<name>A0A1V3LDE8_9PAST</name>
<feature type="domain" description="Type I restriction modification DNA specificity" evidence="4">
    <location>
        <begin position="72"/>
        <end position="246"/>
    </location>
</feature>
<dbReference type="EMBL" id="MLAH01000004">
    <property type="protein sequence ID" value="OOF87832.1"/>
    <property type="molecule type" value="Genomic_DNA"/>
</dbReference>
<dbReference type="GO" id="GO:0003677">
    <property type="term" value="F:DNA binding"/>
    <property type="evidence" value="ECO:0007669"/>
    <property type="project" value="UniProtKB-KW"/>
</dbReference>
<evidence type="ECO:0000256" key="1">
    <source>
        <dbReference type="ARBA" id="ARBA00010923"/>
    </source>
</evidence>
<protein>
    <recommendedName>
        <fullName evidence="4">Type I restriction modification DNA specificity domain-containing protein</fullName>
    </recommendedName>
</protein>
<proteinExistence type="inferred from homology"/>
<organism evidence="5 6">
    <name type="scientific">Rodentibacter ratti</name>
    <dbReference type="NCBI Taxonomy" id="1906745"/>
    <lineage>
        <taxon>Bacteria</taxon>
        <taxon>Pseudomonadati</taxon>
        <taxon>Pseudomonadota</taxon>
        <taxon>Gammaproteobacteria</taxon>
        <taxon>Pasteurellales</taxon>
        <taxon>Pasteurellaceae</taxon>
        <taxon>Rodentibacter</taxon>
    </lineage>
</organism>
<dbReference type="PANTHER" id="PTHR43140:SF1">
    <property type="entry name" value="TYPE I RESTRICTION ENZYME ECOKI SPECIFICITY SUBUNIT"/>
    <property type="match status" value="1"/>
</dbReference>
<gene>
    <name evidence="5" type="ORF">BKG93_00650</name>
</gene>
<evidence type="ECO:0000313" key="5">
    <source>
        <dbReference type="EMBL" id="OOF87832.1"/>
    </source>
</evidence>